<evidence type="ECO:0000256" key="11">
    <source>
        <dbReference type="ARBA" id="ARBA00023242"/>
    </source>
</evidence>
<comment type="subcellular location">
    <subcellularLocation>
        <location evidence="2">Membrane</location>
        <topology evidence="2">Multi-pass membrane protein</topology>
    </subcellularLocation>
    <subcellularLocation>
        <location evidence="1">Nucleus</location>
    </subcellularLocation>
</comment>
<keyword evidence="15" id="KW-1185">Reference proteome</keyword>
<keyword evidence="7" id="KW-0375">Hydrogen ion transport</keyword>
<evidence type="ECO:0000313" key="14">
    <source>
        <dbReference type="EMBL" id="KAK0409201.1"/>
    </source>
</evidence>
<keyword evidence="9" id="KW-0406">Ion transport</keyword>
<sequence>MSYYNGQDALNAGANEANAQMTEEEYLRQMEEYNASYAAIQQASKPKYSSLSLALAQQSASSSKRSESLEEKGEEKAKKERKRERRKSSSSSDDHKHKKRKKDKKKKHKKEKRRERSPSEERKPSISGFLCNNEKWSFYKPMLHIDSRDLIVLCTKADRDNLYYGKFTKQEQAKYRFTVRNDILGGDYELRRVFGMTDASAPAEPSKVKPKAQKTKILFGPLQAEPEQLDSYVGLSDAQAKGMVEETDPLEQELQKLRVTRREQPRNKEVYKEIIDLEDKLADKRALFCSKKEREDVMTTHKDRMLDLWKDYAVNFSKDAAAVTGYLNLLVDKETSNAPELKKEITQFINTRKMFFKYNVDFWRFIVEKIYAKQSRSVLDYIQAIDTVISDFSSSRENEGFLAELILLRTRVLFESGHIPTAVATLQVLIEVTYFAPSVVADLPLDSVRNLFASFWDSGYPRVCDAYSHQIQSIFPGCEAGFSHFLEEYKKSGGDISQMADEKAANRFIEGLKELIFQSTESLVRALPKESSEADLWLGMEASRQRHLWSPLANYADKKLKGVLESAEVPFKRIESVVLPFKNISVVKKLILDVLAMFGVPTFAASTNEDNILRQFAVFEHPAMNSELENFAEWLDSVLQTLSKTGEGSDAYRYALAALKLSKMTRPEQFKDFIKSEHEIVGADVIGCATVDQVLCDVEHTGEHEKLDMAYLKLTHLLETVGCFPECFDQSRKPMSIYAFRTYARLLTVCPDNDQPYKKLSMSRQHLYRKILGKQIVKEIEVACKQGSGFFAETSRILSEIFSRSLKLPASNHVLGEPTAYIGFFLAVITYVRTKSHSFEAFIDYIEQLKLNNPELFETELMDELVVQFLWKRSEVSTDRSLHSKIWKLNKAALDRYPTNAMLMKLLVSNGFVDGNSFALRCKFNCSDKNPFVNVVRACASIYFSVLRVKRQGSDFTQNQLETELTRGTLRKAITNFALCSHSSVFVRVWLRYETHFGDGKTVSMKTFASDALAIPFSKHVLTDYARLDRQLYDDVVKLIFSERSMLGYTHSAEAAALLQKCRGQESHEWSWPIPFARRFLTKKRFVETDMSIVIPLVSVTVFWLLIGAVGPLLVPSGPNRGIIQTMIVMTAVCCHLFWILVYLHQLNPLIGPQIPVRTIRWISEQWGDANELVSK</sequence>
<accession>A0AA39LT47</accession>
<feature type="compositionally biased region" description="Basic residues" evidence="12">
    <location>
        <begin position="96"/>
        <end position="113"/>
    </location>
</feature>
<protein>
    <submittedName>
        <fullName evidence="14">Uncharacterized protein</fullName>
    </submittedName>
</protein>
<evidence type="ECO:0000256" key="4">
    <source>
        <dbReference type="ARBA" id="ARBA00009265"/>
    </source>
</evidence>
<gene>
    <name evidence="14" type="ORF">QR680_004401</name>
</gene>
<comment type="similarity">
    <text evidence="4">Belongs to the NRDE2 family.</text>
</comment>
<name>A0AA39LT47_9BILA</name>
<dbReference type="PANTHER" id="PTHR13471">
    <property type="entry name" value="TETRATRICOPEPTIDE-LIKE HELICAL"/>
    <property type="match status" value="1"/>
</dbReference>
<organism evidence="14 15">
    <name type="scientific">Steinernema hermaphroditum</name>
    <dbReference type="NCBI Taxonomy" id="289476"/>
    <lineage>
        <taxon>Eukaryota</taxon>
        <taxon>Metazoa</taxon>
        <taxon>Ecdysozoa</taxon>
        <taxon>Nematoda</taxon>
        <taxon>Chromadorea</taxon>
        <taxon>Rhabditida</taxon>
        <taxon>Tylenchina</taxon>
        <taxon>Panagrolaimomorpha</taxon>
        <taxon>Strongyloidoidea</taxon>
        <taxon>Steinernematidae</taxon>
        <taxon>Steinernema</taxon>
    </lineage>
</organism>
<feature type="compositionally biased region" description="Basic and acidic residues" evidence="12">
    <location>
        <begin position="114"/>
        <end position="124"/>
    </location>
</feature>
<reference evidence="14" key="1">
    <citation type="submission" date="2023-06" db="EMBL/GenBank/DDBJ databases">
        <title>Genomic analysis of the entomopathogenic nematode Steinernema hermaphroditum.</title>
        <authorList>
            <person name="Schwarz E.M."/>
            <person name="Heppert J.K."/>
            <person name="Baniya A."/>
            <person name="Schwartz H.T."/>
            <person name="Tan C.-H."/>
            <person name="Antoshechkin I."/>
            <person name="Sternberg P.W."/>
            <person name="Goodrich-Blair H."/>
            <person name="Dillman A.R."/>
        </authorList>
    </citation>
    <scope>NUCLEOTIDE SEQUENCE</scope>
    <source>
        <strain evidence="14">PS9179</strain>
        <tissue evidence="14">Whole animal</tissue>
    </source>
</reference>
<evidence type="ECO:0000256" key="13">
    <source>
        <dbReference type="SAM" id="Phobius"/>
    </source>
</evidence>
<evidence type="ECO:0000256" key="10">
    <source>
        <dbReference type="ARBA" id="ARBA00023136"/>
    </source>
</evidence>
<evidence type="ECO:0000256" key="12">
    <source>
        <dbReference type="SAM" id="MobiDB-lite"/>
    </source>
</evidence>
<dbReference type="Pfam" id="PF08424">
    <property type="entry name" value="NRDE-2"/>
    <property type="match status" value="1"/>
</dbReference>
<feature type="transmembrane region" description="Helical" evidence="13">
    <location>
        <begin position="1122"/>
        <end position="1144"/>
    </location>
</feature>
<evidence type="ECO:0000256" key="6">
    <source>
        <dbReference type="ARBA" id="ARBA00022692"/>
    </source>
</evidence>
<proteinExistence type="inferred from homology"/>
<feature type="compositionally biased region" description="Basic residues" evidence="12">
    <location>
        <begin position="79"/>
        <end position="88"/>
    </location>
</feature>
<evidence type="ECO:0000313" key="15">
    <source>
        <dbReference type="Proteomes" id="UP001175271"/>
    </source>
</evidence>
<feature type="region of interest" description="Disordered" evidence="12">
    <location>
        <begin position="42"/>
        <end position="126"/>
    </location>
</feature>
<keyword evidence="5" id="KW-0813">Transport</keyword>
<dbReference type="EMBL" id="JAUCMV010000003">
    <property type="protein sequence ID" value="KAK0409201.1"/>
    <property type="molecule type" value="Genomic_DNA"/>
</dbReference>
<evidence type="ECO:0000256" key="2">
    <source>
        <dbReference type="ARBA" id="ARBA00004141"/>
    </source>
</evidence>
<dbReference type="PANTHER" id="PTHR13471:SF0">
    <property type="entry name" value="NUCLEAR EXOSOME REGULATOR NRDE2"/>
    <property type="match status" value="1"/>
</dbReference>
<evidence type="ECO:0000256" key="9">
    <source>
        <dbReference type="ARBA" id="ARBA00023065"/>
    </source>
</evidence>
<feature type="compositionally biased region" description="Polar residues" evidence="12">
    <location>
        <begin position="42"/>
        <end position="58"/>
    </location>
</feature>
<dbReference type="GO" id="GO:0031048">
    <property type="term" value="P:regulatory ncRNA-mediated heterochromatin formation"/>
    <property type="evidence" value="ECO:0007669"/>
    <property type="project" value="TreeGrafter"/>
</dbReference>
<feature type="compositionally biased region" description="Basic and acidic residues" evidence="12">
    <location>
        <begin position="64"/>
        <end position="78"/>
    </location>
</feature>
<dbReference type="Pfam" id="PF05493">
    <property type="entry name" value="ATP_synt_H"/>
    <property type="match status" value="1"/>
</dbReference>
<comment type="caution">
    <text evidence="14">The sequence shown here is derived from an EMBL/GenBank/DDBJ whole genome shotgun (WGS) entry which is preliminary data.</text>
</comment>
<evidence type="ECO:0000256" key="3">
    <source>
        <dbReference type="ARBA" id="ARBA00008328"/>
    </source>
</evidence>
<evidence type="ECO:0000256" key="5">
    <source>
        <dbReference type="ARBA" id="ARBA00022448"/>
    </source>
</evidence>
<comment type="similarity">
    <text evidence="3">Belongs to the V-ATPase e1/e2 subunit family.</text>
</comment>
<dbReference type="InterPro" id="IPR013633">
    <property type="entry name" value="NRDE-2"/>
</dbReference>
<keyword evidence="11" id="KW-0539">Nucleus</keyword>
<evidence type="ECO:0000256" key="8">
    <source>
        <dbReference type="ARBA" id="ARBA00022989"/>
    </source>
</evidence>
<dbReference type="InterPro" id="IPR008389">
    <property type="entry name" value="ATPase_V0-cplx_e1/e2_su"/>
</dbReference>
<keyword evidence="6 13" id="KW-0812">Transmembrane</keyword>
<evidence type="ECO:0000256" key="7">
    <source>
        <dbReference type="ARBA" id="ARBA00022781"/>
    </source>
</evidence>
<dbReference type="GO" id="GO:1902369">
    <property type="term" value="P:negative regulation of RNA catabolic process"/>
    <property type="evidence" value="ECO:0007669"/>
    <property type="project" value="TreeGrafter"/>
</dbReference>
<dbReference type="Proteomes" id="UP001175271">
    <property type="component" value="Unassembled WGS sequence"/>
</dbReference>
<keyword evidence="8 13" id="KW-1133">Transmembrane helix</keyword>
<keyword evidence="10 13" id="KW-0472">Membrane</keyword>
<dbReference type="GO" id="GO:0033179">
    <property type="term" value="C:proton-transporting V-type ATPase, V0 domain"/>
    <property type="evidence" value="ECO:0007669"/>
    <property type="project" value="InterPro"/>
</dbReference>
<evidence type="ECO:0000256" key="1">
    <source>
        <dbReference type="ARBA" id="ARBA00004123"/>
    </source>
</evidence>
<dbReference type="AlphaFoldDB" id="A0AA39LT47"/>
<feature type="transmembrane region" description="Helical" evidence="13">
    <location>
        <begin position="1093"/>
        <end position="1115"/>
    </location>
</feature>
<dbReference type="GO" id="GO:0046961">
    <property type="term" value="F:proton-transporting ATPase activity, rotational mechanism"/>
    <property type="evidence" value="ECO:0007669"/>
    <property type="project" value="InterPro"/>
</dbReference>
<dbReference type="GO" id="GO:0071013">
    <property type="term" value="C:catalytic step 2 spliceosome"/>
    <property type="evidence" value="ECO:0007669"/>
    <property type="project" value="TreeGrafter"/>
</dbReference>